<evidence type="ECO:0008006" key="3">
    <source>
        <dbReference type="Google" id="ProtNLM"/>
    </source>
</evidence>
<keyword evidence="2" id="KW-1185">Reference proteome</keyword>
<evidence type="ECO:0000313" key="1">
    <source>
        <dbReference type="EMBL" id="MEU1954965.1"/>
    </source>
</evidence>
<protein>
    <recommendedName>
        <fullName evidence="3">Class I SAM-dependent methyltransferase</fullName>
    </recommendedName>
</protein>
<organism evidence="1 2">
    <name type="scientific">Nocardia rhamnosiphila</name>
    <dbReference type="NCBI Taxonomy" id="426716"/>
    <lineage>
        <taxon>Bacteria</taxon>
        <taxon>Bacillati</taxon>
        <taxon>Actinomycetota</taxon>
        <taxon>Actinomycetes</taxon>
        <taxon>Mycobacteriales</taxon>
        <taxon>Nocardiaceae</taxon>
        <taxon>Nocardia</taxon>
    </lineage>
</organism>
<dbReference type="PANTHER" id="PTHR39290">
    <property type="entry name" value="C3H1-TYPE DOMAIN-CONTAINING PROTEIN-RELATED"/>
    <property type="match status" value="1"/>
</dbReference>
<dbReference type="PANTHER" id="PTHR39290:SF6">
    <property type="entry name" value="S-ADENOSYL-L-METHIONINE-DEPENDENT METHYLTRANSFERASES SUPERFAMILY PROTEIN"/>
    <property type="match status" value="1"/>
</dbReference>
<evidence type="ECO:0000313" key="2">
    <source>
        <dbReference type="Proteomes" id="UP001550628"/>
    </source>
</evidence>
<dbReference type="Gene3D" id="3.40.50.150">
    <property type="entry name" value="Vaccinia Virus protein VP39"/>
    <property type="match status" value="1"/>
</dbReference>
<proteinExistence type="predicted"/>
<name>A0ABV2WVQ1_9NOCA</name>
<dbReference type="InterPro" id="IPR029063">
    <property type="entry name" value="SAM-dependent_MTases_sf"/>
</dbReference>
<reference evidence="1 2" key="1">
    <citation type="submission" date="2024-06" db="EMBL/GenBank/DDBJ databases">
        <title>The Natural Products Discovery Center: Release of the First 8490 Sequenced Strains for Exploring Actinobacteria Biosynthetic Diversity.</title>
        <authorList>
            <person name="Kalkreuter E."/>
            <person name="Kautsar S.A."/>
            <person name="Yang D."/>
            <person name="Bader C.D."/>
            <person name="Teijaro C.N."/>
            <person name="Fluegel L."/>
            <person name="Davis C.M."/>
            <person name="Simpson J.R."/>
            <person name="Lauterbach L."/>
            <person name="Steele A.D."/>
            <person name="Gui C."/>
            <person name="Meng S."/>
            <person name="Li G."/>
            <person name="Viehrig K."/>
            <person name="Ye F."/>
            <person name="Su P."/>
            <person name="Kiefer A.F."/>
            <person name="Nichols A."/>
            <person name="Cepeda A.J."/>
            <person name="Yan W."/>
            <person name="Fan B."/>
            <person name="Jiang Y."/>
            <person name="Adhikari A."/>
            <person name="Zheng C.-J."/>
            <person name="Schuster L."/>
            <person name="Cowan T.M."/>
            <person name="Smanski M.J."/>
            <person name="Chevrette M.G."/>
            <person name="De Carvalho L.P.S."/>
            <person name="Shen B."/>
        </authorList>
    </citation>
    <scope>NUCLEOTIDE SEQUENCE [LARGE SCALE GENOMIC DNA]</scope>
    <source>
        <strain evidence="1 2">NPDC019708</strain>
    </source>
</reference>
<dbReference type="EMBL" id="JBEYBF010000019">
    <property type="protein sequence ID" value="MEU1954965.1"/>
    <property type="molecule type" value="Genomic_DNA"/>
</dbReference>
<sequence length="284" mass="30816">MPRKNRGMTGLALTPERRTELAALLDDGPRLTAEYPKVAEYLDTAPMLSGTGNPEADGAFDLRFVHFMTGGSTEFGNPYWEIVGTAVGNDGTRRVVNGGSANGSVRLGFVQTILQAAYSYAIPSPETLDWVKTFSGGRMVVELGAGRGYWARLLADQGVTVKAFDSEPPDTTANPSFPDTPGQPAVWFPVGGLDEFTAELDEDSVSFLCWPPGWGNTMASEALELFESRGGRRLVFMGEPKGGKTGDDAFFDRLSSAWSLESVDEQYGSWWNLADVAQGWVRHL</sequence>
<gene>
    <name evidence="1" type="ORF">ABZ510_24245</name>
</gene>
<dbReference type="Proteomes" id="UP001550628">
    <property type="component" value="Unassembled WGS sequence"/>
</dbReference>
<dbReference type="SUPFAM" id="SSF53335">
    <property type="entry name" value="S-adenosyl-L-methionine-dependent methyltransferases"/>
    <property type="match status" value="1"/>
</dbReference>
<comment type="caution">
    <text evidence="1">The sequence shown here is derived from an EMBL/GenBank/DDBJ whole genome shotgun (WGS) entry which is preliminary data.</text>
</comment>
<dbReference type="RefSeq" id="WP_356958939.1">
    <property type="nucleotide sequence ID" value="NZ_JBEYBD010000020.1"/>
</dbReference>
<accession>A0ABV2WVQ1</accession>